<keyword evidence="3" id="KW-1185">Reference proteome</keyword>
<feature type="signal peptide" evidence="1">
    <location>
        <begin position="1"/>
        <end position="18"/>
    </location>
</feature>
<gene>
    <name evidence="2" type="ORF">E1B28_013591</name>
</gene>
<dbReference type="OrthoDB" id="3039906at2759"/>
<sequence length="120" mass="12849">MKFFTLALAALLPAAVLAQEPTFYTGNPVARAAEPALEKRSITANVKVDGLRYRTCPRTECTAMGQYPINTQIQIDCYTATGTTTVEGNPGWGRLTSGYWVALAYVGWNGEPSSSASAPN</sequence>
<dbReference type="RefSeq" id="XP_043004114.1">
    <property type="nucleotide sequence ID" value="XM_043158759.1"/>
</dbReference>
<evidence type="ECO:0000313" key="3">
    <source>
        <dbReference type="Proteomes" id="UP001049176"/>
    </source>
</evidence>
<comment type="caution">
    <text evidence="2">The sequence shown here is derived from an EMBL/GenBank/DDBJ whole genome shotgun (WGS) entry which is preliminary data.</text>
</comment>
<keyword evidence="1" id="KW-0732">Signal</keyword>
<dbReference type="GeneID" id="66082666"/>
<protein>
    <submittedName>
        <fullName evidence="2">Uncharacterized protein</fullName>
    </submittedName>
</protein>
<accession>A0A9P7RRB6</accession>
<dbReference type="KEGG" id="more:E1B28_013591"/>
<dbReference type="AlphaFoldDB" id="A0A9P7RRB6"/>
<feature type="chain" id="PRO_5040327773" evidence="1">
    <location>
        <begin position="19"/>
        <end position="120"/>
    </location>
</feature>
<name>A0A9P7RRB6_9AGAR</name>
<proteinExistence type="predicted"/>
<organism evidence="2 3">
    <name type="scientific">Marasmius oreades</name>
    <name type="common">fairy-ring Marasmius</name>
    <dbReference type="NCBI Taxonomy" id="181124"/>
    <lineage>
        <taxon>Eukaryota</taxon>
        <taxon>Fungi</taxon>
        <taxon>Dikarya</taxon>
        <taxon>Basidiomycota</taxon>
        <taxon>Agaricomycotina</taxon>
        <taxon>Agaricomycetes</taxon>
        <taxon>Agaricomycetidae</taxon>
        <taxon>Agaricales</taxon>
        <taxon>Marasmiineae</taxon>
        <taxon>Marasmiaceae</taxon>
        <taxon>Marasmius</taxon>
    </lineage>
</organism>
<dbReference type="Proteomes" id="UP001049176">
    <property type="component" value="Chromosome 9"/>
</dbReference>
<evidence type="ECO:0000256" key="1">
    <source>
        <dbReference type="SAM" id="SignalP"/>
    </source>
</evidence>
<reference evidence="2" key="1">
    <citation type="journal article" date="2021" name="Genome Biol. Evol.">
        <title>The assembled and annotated genome of the fairy-ring fungus Marasmius oreades.</title>
        <authorList>
            <person name="Hiltunen M."/>
            <person name="Ament-Velasquez S.L."/>
            <person name="Johannesson H."/>
        </authorList>
    </citation>
    <scope>NUCLEOTIDE SEQUENCE</scope>
    <source>
        <strain evidence="2">03SP1</strain>
    </source>
</reference>
<evidence type="ECO:0000313" key="2">
    <source>
        <dbReference type="EMBL" id="KAG7087643.1"/>
    </source>
</evidence>
<dbReference type="EMBL" id="CM032189">
    <property type="protein sequence ID" value="KAG7087643.1"/>
    <property type="molecule type" value="Genomic_DNA"/>
</dbReference>